<dbReference type="AlphaFoldDB" id="A0A077R6B6"/>
<feature type="compositionally biased region" description="Basic and acidic residues" evidence="1">
    <location>
        <begin position="398"/>
        <end position="417"/>
    </location>
</feature>
<feature type="compositionally biased region" description="Polar residues" evidence="1">
    <location>
        <begin position="30"/>
        <end position="47"/>
    </location>
</feature>
<dbReference type="PANTHER" id="PTHR16291">
    <property type="entry name" value="NUCLEAR CAP-BINDING PROTEIN SUBUNIT 3"/>
    <property type="match status" value="1"/>
</dbReference>
<feature type="compositionally biased region" description="Basic and acidic residues" evidence="1">
    <location>
        <begin position="372"/>
        <end position="387"/>
    </location>
</feature>
<sequence>MADNIALDYGSADMNASSAPVAMQDDTMEDASQPSNSRFYALTTDQAIESGANRGPAPPAAATDILDDDALLGAEPNSPLSPDPPAVESGSDIRLETLLINGSPITQLSTSRLFAYLTHYGAQPLGLEWIDDESCKIVFADERSARLGLEYLCPPPSSYLTIDDEQPIPLPNIETLLEYEPDSWHSEFITSLVTPRRAHRVPAKLYNHVERQAALTEFEEKRRASEAVSSLPDDVPEIYKEMEQEEQNNKLNSPQVRDLLKLRGTLWLRHAVTDVDRKESRASTKSQWYKRHGYEAGREIVPKLLQVGEVRESVELFPNYKPSDSQGRDGRRRALDELDSELDSHVATRDDGQDEPVRRQGEMMADVVQNRQDSKHRSRRYDGDVMDRLGSSRNGRRRRDDVSGGASSERRWGHDAYETLETDAITISSSSRRSRGRRSRPSGGRDELDAMDEELDDLERSRHSAHQRELSPSRSRQHYVDLRHDGRDERDDSGRVKVKGRGRMKAPGFNNRWADEEDFDKSSLTKRVQHGGSVGNLLGRLGGNAKSLADRFS</sequence>
<protein>
    <submittedName>
        <fullName evidence="2">Uncharacterized protein</fullName>
    </submittedName>
</protein>
<evidence type="ECO:0000313" key="2">
    <source>
        <dbReference type="EMBL" id="CDI54508.1"/>
    </source>
</evidence>
<feature type="region of interest" description="Disordered" evidence="1">
    <location>
        <begin position="532"/>
        <end position="553"/>
    </location>
</feature>
<dbReference type="GO" id="GO:0003729">
    <property type="term" value="F:mRNA binding"/>
    <property type="evidence" value="ECO:0007669"/>
    <property type="project" value="InterPro"/>
</dbReference>
<proteinExistence type="predicted"/>
<feature type="region of interest" description="Disordered" evidence="1">
    <location>
        <begin position="1"/>
        <end position="63"/>
    </location>
</feature>
<evidence type="ECO:0000256" key="1">
    <source>
        <dbReference type="SAM" id="MobiDB-lite"/>
    </source>
</evidence>
<feature type="region of interest" description="Disordered" evidence="1">
    <location>
        <begin position="339"/>
        <end position="495"/>
    </location>
</feature>
<reference evidence="2" key="1">
    <citation type="journal article" date="2014" name="Genome Biol. Evol.">
        <title>Gene Loss Rather Than Gene Gain Is Associated with a Host Jump from Monocots to Dicots in the Smut Fungus Melanopsichium pennsylvanicum.</title>
        <authorList>
            <person name="Sharma R."/>
            <person name="Mishra B."/>
            <person name="Runge F."/>
            <person name="Thines M."/>
        </authorList>
    </citation>
    <scope>NUCLEOTIDE SEQUENCE</scope>
    <source>
        <strain evidence="2">4</strain>
    </source>
</reference>
<accession>A0A077R6B6</accession>
<feature type="compositionally biased region" description="Basic and acidic residues" evidence="1">
    <location>
        <begin position="458"/>
        <end position="471"/>
    </location>
</feature>
<dbReference type="EMBL" id="HG529615">
    <property type="protein sequence ID" value="CDI54508.1"/>
    <property type="molecule type" value="Genomic_DNA"/>
</dbReference>
<dbReference type="InterPro" id="IPR019416">
    <property type="entry name" value="NCBP3"/>
</dbReference>
<feature type="compositionally biased region" description="Basic and acidic residues" evidence="1">
    <location>
        <begin position="339"/>
        <end position="361"/>
    </location>
</feature>
<name>A0A077R6B6_9BASI</name>
<feature type="compositionally biased region" description="Basic and acidic residues" evidence="1">
    <location>
        <begin position="478"/>
        <end position="495"/>
    </location>
</feature>
<organism evidence="2">
    <name type="scientific">Melanopsichium pennsylvanicum 4</name>
    <dbReference type="NCBI Taxonomy" id="1398559"/>
    <lineage>
        <taxon>Eukaryota</taxon>
        <taxon>Fungi</taxon>
        <taxon>Dikarya</taxon>
        <taxon>Basidiomycota</taxon>
        <taxon>Ustilaginomycotina</taxon>
        <taxon>Ustilaginomycetes</taxon>
        <taxon>Ustilaginales</taxon>
        <taxon>Ustilaginaceae</taxon>
        <taxon>Melanopsichium</taxon>
    </lineage>
</organism>
<dbReference type="Pfam" id="PF10309">
    <property type="entry name" value="NCBP3"/>
    <property type="match status" value="1"/>
</dbReference>
<dbReference type="GO" id="GO:0005634">
    <property type="term" value="C:nucleus"/>
    <property type="evidence" value="ECO:0007669"/>
    <property type="project" value="TreeGrafter"/>
</dbReference>
<dbReference type="PANTHER" id="PTHR16291:SF0">
    <property type="entry name" value="NUCLEAR CAP-BINDING PROTEIN SUBUNIT 3"/>
    <property type="match status" value="1"/>
</dbReference>
<dbReference type="GO" id="GO:0000340">
    <property type="term" value="F:RNA 7-methylguanosine cap binding"/>
    <property type="evidence" value="ECO:0007669"/>
    <property type="project" value="InterPro"/>
</dbReference>